<dbReference type="EMBL" id="NMPR01000107">
    <property type="protein sequence ID" value="KAA8630335.1"/>
    <property type="molecule type" value="Genomic_DNA"/>
</dbReference>
<comment type="caution">
    <text evidence="3">The sequence shown here is derived from an EMBL/GenBank/DDBJ whole genome shotgun (WGS) entry which is preliminary data.</text>
</comment>
<dbReference type="Proteomes" id="UP000433876">
    <property type="component" value="Unassembled WGS sequence"/>
</dbReference>
<evidence type="ECO:0000256" key="2">
    <source>
        <dbReference type="SAM" id="SignalP"/>
    </source>
</evidence>
<accession>A0A8S8ZPP9</accession>
<dbReference type="VEuPathDB" id="FungiDB:SMAC_07298"/>
<feature type="chain" id="PRO_5035796178" evidence="2">
    <location>
        <begin position="23"/>
        <end position="145"/>
    </location>
</feature>
<protein>
    <submittedName>
        <fullName evidence="3">Uncharacterized protein</fullName>
    </submittedName>
</protein>
<evidence type="ECO:0000256" key="1">
    <source>
        <dbReference type="SAM" id="MobiDB-lite"/>
    </source>
</evidence>
<organism evidence="3 4">
    <name type="scientific">Sordaria macrospora</name>
    <dbReference type="NCBI Taxonomy" id="5147"/>
    <lineage>
        <taxon>Eukaryota</taxon>
        <taxon>Fungi</taxon>
        <taxon>Dikarya</taxon>
        <taxon>Ascomycota</taxon>
        <taxon>Pezizomycotina</taxon>
        <taxon>Sordariomycetes</taxon>
        <taxon>Sordariomycetidae</taxon>
        <taxon>Sordariales</taxon>
        <taxon>Sordariaceae</taxon>
        <taxon>Sordaria</taxon>
    </lineage>
</organism>
<keyword evidence="2" id="KW-0732">Signal</keyword>
<evidence type="ECO:0000313" key="3">
    <source>
        <dbReference type="EMBL" id="KAA8630335.1"/>
    </source>
</evidence>
<proteinExistence type="predicted"/>
<name>A0A8S8ZPP9_SORMA</name>
<gene>
    <name evidence="3" type="ORF">SMACR_07298</name>
</gene>
<reference evidence="3 4" key="1">
    <citation type="submission" date="2017-07" db="EMBL/GenBank/DDBJ databases">
        <title>Genome sequence of the Sordaria macrospora wild type strain R19027.</title>
        <authorList>
            <person name="Nowrousian M."/>
            <person name="Teichert I."/>
            <person name="Kueck U."/>
        </authorList>
    </citation>
    <scope>NUCLEOTIDE SEQUENCE [LARGE SCALE GENOMIC DNA]</scope>
    <source>
        <strain evidence="3 4">R19027</strain>
        <tissue evidence="3">Mycelium</tissue>
    </source>
</reference>
<dbReference type="AlphaFoldDB" id="A0A8S8ZPP9"/>
<feature type="compositionally biased region" description="Low complexity" evidence="1">
    <location>
        <begin position="30"/>
        <end position="45"/>
    </location>
</feature>
<feature type="signal peptide" evidence="2">
    <location>
        <begin position="1"/>
        <end position="22"/>
    </location>
</feature>
<sequence>MFSRQTIITLTSLLSLTSFTVAVPAPALESSTTSTTSPPSIPTTTANPFPFLDPHLGAKIDYNQDHYEDYIPTDPSNTPDNNGHALVTRRRNTQGYGLANHATITMLTGKECNMWGASYSAEEGEKKCFPVEGEGRNSLVVSGQG</sequence>
<feature type="region of interest" description="Disordered" evidence="1">
    <location>
        <begin position="28"/>
        <end position="48"/>
    </location>
</feature>
<evidence type="ECO:0000313" key="4">
    <source>
        <dbReference type="Proteomes" id="UP000433876"/>
    </source>
</evidence>